<dbReference type="InParanoid" id="A0A067MBY4"/>
<dbReference type="HOGENOM" id="CLU_2468755_0_0_1"/>
<evidence type="ECO:0000313" key="1">
    <source>
        <dbReference type="EMBL" id="KDQ09367.1"/>
    </source>
</evidence>
<dbReference type="Proteomes" id="UP000027195">
    <property type="component" value="Unassembled WGS sequence"/>
</dbReference>
<accession>A0A067MBY4</accession>
<organism evidence="1 2">
    <name type="scientific">Botryobasidium botryosum (strain FD-172 SS1)</name>
    <dbReference type="NCBI Taxonomy" id="930990"/>
    <lineage>
        <taxon>Eukaryota</taxon>
        <taxon>Fungi</taxon>
        <taxon>Dikarya</taxon>
        <taxon>Basidiomycota</taxon>
        <taxon>Agaricomycotina</taxon>
        <taxon>Agaricomycetes</taxon>
        <taxon>Cantharellales</taxon>
        <taxon>Botryobasidiaceae</taxon>
        <taxon>Botryobasidium</taxon>
    </lineage>
</organism>
<gene>
    <name evidence="1" type="ORF">BOTBODRAFT_529613</name>
</gene>
<evidence type="ECO:0000313" key="2">
    <source>
        <dbReference type="Proteomes" id="UP000027195"/>
    </source>
</evidence>
<sequence length="88" mass="9637">MRPCLGLRNCSLFSLLSSPAGPRSRTLAATATYLIARESMDHIPSSPSIEARLARRSPILVKKQQLIELRLSSTVGVRLVKCGKSMEN</sequence>
<proteinExistence type="predicted"/>
<protein>
    <submittedName>
        <fullName evidence="1">Uncharacterized protein</fullName>
    </submittedName>
</protein>
<keyword evidence="2" id="KW-1185">Reference proteome</keyword>
<reference evidence="2" key="1">
    <citation type="journal article" date="2014" name="Proc. Natl. Acad. Sci. U.S.A.">
        <title>Extensive sampling of basidiomycete genomes demonstrates inadequacy of the white-rot/brown-rot paradigm for wood decay fungi.</title>
        <authorList>
            <person name="Riley R."/>
            <person name="Salamov A.A."/>
            <person name="Brown D.W."/>
            <person name="Nagy L.G."/>
            <person name="Floudas D."/>
            <person name="Held B.W."/>
            <person name="Levasseur A."/>
            <person name="Lombard V."/>
            <person name="Morin E."/>
            <person name="Otillar R."/>
            <person name="Lindquist E.A."/>
            <person name="Sun H."/>
            <person name="LaButti K.M."/>
            <person name="Schmutz J."/>
            <person name="Jabbour D."/>
            <person name="Luo H."/>
            <person name="Baker S.E."/>
            <person name="Pisabarro A.G."/>
            <person name="Walton J.D."/>
            <person name="Blanchette R.A."/>
            <person name="Henrissat B."/>
            <person name="Martin F."/>
            <person name="Cullen D."/>
            <person name="Hibbett D.S."/>
            <person name="Grigoriev I.V."/>
        </authorList>
    </citation>
    <scope>NUCLEOTIDE SEQUENCE [LARGE SCALE GENOMIC DNA]</scope>
    <source>
        <strain evidence="2">FD-172 SS1</strain>
    </source>
</reference>
<dbReference type="EMBL" id="KL198079">
    <property type="protein sequence ID" value="KDQ09367.1"/>
    <property type="molecule type" value="Genomic_DNA"/>
</dbReference>
<name>A0A067MBY4_BOTB1</name>
<dbReference type="AlphaFoldDB" id="A0A067MBY4"/>